<dbReference type="GeneID" id="60322856"/>
<keyword evidence="3" id="KW-1185">Reference proteome</keyword>
<feature type="transmembrane region" description="Helical" evidence="1">
    <location>
        <begin position="210"/>
        <end position="230"/>
    </location>
</feature>
<sequence length="296" mass="32582">MCVTLFAVALCAMSLAVRWRAWRVPGEMGASLAVLFLGLGTFLISEASPLGEPLWRATGYGYLDDFAGHLLWLGGIVALLHQALYRLADDDERAEILDALVRWPITLIVPLMLSSMYMSGALHAEPVVDVALLQSASGAWLYTYRAVWYGGLLYLTLLLVRVLRIMRNTEGGRQWVTCAYLAAAGFTLAAIAVRLVLFCGTLPALRDVPVLFRCAATSMVAVAAAGSWLGKMRNTRRLLRYTRTSRRDRRRDTLESHRLRVLLAAESILDEALDDLDDARARRDEGPPAATAQSAS</sequence>
<evidence type="ECO:0000256" key="1">
    <source>
        <dbReference type="SAM" id="Phobius"/>
    </source>
</evidence>
<feature type="transmembrane region" description="Helical" evidence="1">
    <location>
        <begin position="142"/>
        <end position="163"/>
    </location>
</feature>
<dbReference type="RefSeq" id="YP_009951419.1">
    <property type="nucleotide sequence ID" value="NC_051601.1"/>
</dbReference>
<proteinExistence type="predicted"/>
<dbReference type="KEGG" id="vg:60322856"/>
<gene>
    <name evidence="2" type="primary">48</name>
    <name evidence="2" type="ORF">SEA_KRUEGER_48</name>
</gene>
<keyword evidence="1" id="KW-0812">Transmembrane</keyword>
<keyword evidence="1" id="KW-0472">Membrane</keyword>
<accession>A0A222ZM46</accession>
<organism evidence="2 3">
    <name type="scientific">Mycobacterium phage Krueger</name>
    <dbReference type="NCBI Taxonomy" id="2015820"/>
    <lineage>
        <taxon>Viruses</taxon>
        <taxon>Duplodnaviria</taxon>
        <taxon>Heunggongvirae</taxon>
        <taxon>Uroviricota</taxon>
        <taxon>Caudoviricetes</taxon>
        <taxon>Weiservirinae</taxon>
        <taxon>Unicornvirus</taxon>
        <taxon>Unicornvirus krueger</taxon>
    </lineage>
</organism>
<keyword evidence="1" id="KW-1133">Transmembrane helix</keyword>
<feature type="transmembrane region" description="Helical" evidence="1">
    <location>
        <begin position="175"/>
        <end position="198"/>
    </location>
</feature>
<dbReference type="EMBL" id="MF324914">
    <property type="protein sequence ID" value="ASR85548.1"/>
    <property type="molecule type" value="Genomic_DNA"/>
</dbReference>
<dbReference type="Proteomes" id="UP000226065">
    <property type="component" value="Segment"/>
</dbReference>
<feature type="transmembrane region" description="Helical" evidence="1">
    <location>
        <begin position="70"/>
        <end position="88"/>
    </location>
</feature>
<feature type="transmembrane region" description="Helical" evidence="1">
    <location>
        <begin position="100"/>
        <end position="122"/>
    </location>
</feature>
<protein>
    <submittedName>
        <fullName evidence="2">Membrane protein</fullName>
    </submittedName>
</protein>
<name>A0A222ZM46_9CAUD</name>
<evidence type="ECO:0000313" key="2">
    <source>
        <dbReference type="EMBL" id="ASR85548.1"/>
    </source>
</evidence>
<evidence type="ECO:0000313" key="3">
    <source>
        <dbReference type="Proteomes" id="UP000226065"/>
    </source>
</evidence>
<reference evidence="2 3" key="1">
    <citation type="submission" date="2017-06" db="EMBL/GenBank/DDBJ databases">
        <authorList>
            <person name="Tobias T."/>
            <person name="Darnell A."/>
            <person name="Downs E."/>
            <person name="Draper R."/>
            <person name="Fishman F."/>
            <person name="Harders C."/>
            <person name="Isola J."/>
            <person name="Keiser K."/>
            <person name="Knight T."/>
            <person name="Lindquist A."/>
            <person name="Mozdren S."/>
            <person name="Obiri-Yeboah D."/>
            <person name="Oostindie M."/>
            <person name="Pearce C."/>
            <person name="Pelyhes D."/>
            <person name="Peterson J."/>
            <person name="Smith S."/>
            <person name="Vroom A."/>
            <person name="Stukey J."/>
            <person name="Best A."/>
            <person name="Garlena R.A."/>
            <person name="Russell D.A."/>
            <person name="Pope W.H."/>
            <person name="Jacobs-Sera D."/>
            <person name="Hendrix R.W."/>
            <person name="Hatfull G.F."/>
        </authorList>
    </citation>
    <scope>NUCLEOTIDE SEQUENCE [LARGE SCALE GENOMIC DNA]</scope>
</reference>